<accession>A0AA96V2X1</accession>
<evidence type="ECO:0000256" key="1">
    <source>
        <dbReference type="SAM" id="MobiDB-lite"/>
    </source>
</evidence>
<evidence type="ECO:0000313" key="2">
    <source>
        <dbReference type="EMBL" id="WNY25554.1"/>
    </source>
</evidence>
<name>A0AA96V2X1_9EURY</name>
<sequence length="39" mass="4174">MATNQRADSKNPNNASKKAAMDNKSNQKNPNNAASKGKK</sequence>
<evidence type="ECO:0000313" key="3">
    <source>
        <dbReference type="Proteomes" id="UP001303587"/>
    </source>
</evidence>
<keyword evidence="3" id="KW-1185">Reference proteome</keyword>
<dbReference type="AlphaFoldDB" id="A0AA96V2X1"/>
<proteinExistence type="predicted"/>
<feature type="compositionally biased region" description="Polar residues" evidence="1">
    <location>
        <begin position="23"/>
        <end position="39"/>
    </location>
</feature>
<feature type="compositionally biased region" description="Polar residues" evidence="1">
    <location>
        <begin position="1"/>
        <end position="16"/>
    </location>
</feature>
<feature type="region of interest" description="Disordered" evidence="1">
    <location>
        <begin position="1"/>
        <end position="39"/>
    </location>
</feature>
<dbReference type="Proteomes" id="UP001303587">
    <property type="component" value="Chromosome"/>
</dbReference>
<organism evidence="2 3">
    <name type="scientific">Methanolapillus millepedarum</name>
    <dbReference type="NCBI Taxonomy" id="3028296"/>
    <lineage>
        <taxon>Archaea</taxon>
        <taxon>Methanobacteriati</taxon>
        <taxon>Methanobacteriota</taxon>
        <taxon>Stenosarchaea group</taxon>
        <taxon>Methanomicrobia</taxon>
        <taxon>Methanosarcinales</taxon>
        <taxon>Methanosarcinaceae</taxon>
        <taxon>Methanolapillus</taxon>
    </lineage>
</organism>
<dbReference type="EMBL" id="CP131060">
    <property type="protein sequence ID" value="WNY25554.1"/>
    <property type="molecule type" value="Genomic_DNA"/>
</dbReference>
<gene>
    <name evidence="2" type="ORF">MsAc7_11060</name>
</gene>
<protein>
    <submittedName>
        <fullName evidence="2">Uncharacterized protein</fullName>
    </submittedName>
</protein>
<reference evidence="2 3" key="1">
    <citation type="submission" date="2023-07" db="EMBL/GenBank/DDBJ databases">
        <title>Closed genoem sequence of Methanosarcinaceae archaeon Ac7.</title>
        <authorList>
            <person name="Poehlein A."/>
            <person name="Protasov E."/>
            <person name="Platt K."/>
            <person name="Reeh H."/>
            <person name="Daniel R."/>
            <person name="Brune A."/>
        </authorList>
    </citation>
    <scope>NUCLEOTIDE SEQUENCE [LARGE SCALE GENOMIC DNA]</scope>
    <source>
        <strain evidence="2 3">Ac7</strain>
    </source>
</reference>